<evidence type="ECO:0000256" key="3">
    <source>
        <dbReference type="ARBA" id="ARBA00023125"/>
    </source>
</evidence>
<protein>
    <submittedName>
        <fullName evidence="7">TetR family transcriptional regulator C-terminal domain-containing protein</fullName>
    </submittedName>
</protein>
<evidence type="ECO:0000313" key="7">
    <source>
        <dbReference type="EMBL" id="XAN08173.1"/>
    </source>
</evidence>
<dbReference type="SUPFAM" id="SSF46689">
    <property type="entry name" value="Homeodomain-like"/>
    <property type="match status" value="1"/>
</dbReference>
<dbReference type="InterPro" id="IPR009057">
    <property type="entry name" value="Homeodomain-like_sf"/>
</dbReference>
<evidence type="ECO:0000256" key="5">
    <source>
        <dbReference type="PROSITE-ProRule" id="PRU00335"/>
    </source>
</evidence>
<keyword evidence="1" id="KW-0678">Repressor</keyword>
<feature type="domain" description="HTH tetR-type" evidence="6">
    <location>
        <begin position="8"/>
        <end position="68"/>
    </location>
</feature>
<dbReference type="Proteomes" id="UP001442841">
    <property type="component" value="Chromosome"/>
</dbReference>
<dbReference type="InterPro" id="IPR036271">
    <property type="entry name" value="Tet_transcr_reg_TetR-rel_C_sf"/>
</dbReference>
<reference evidence="7 8" key="1">
    <citation type="submission" date="2024-04" db="EMBL/GenBank/DDBJ databases">
        <title>Isolation of an actinomycete strain from pig manure.</title>
        <authorList>
            <person name="Gong T."/>
            <person name="Yu Z."/>
            <person name="An M."/>
            <person name="Wei C."/>
            <person name="Yang W."/>
            <person name="Liu L."/>
        </authorList>
    </citation>
    <scope>NUCLEOTIDE SEQUENCE [LARGE SCALE GENOMIC DNA]</scope>
    <source>
        <strain evidence="7 8">ZF39</strain>
    </source>
</reference>
<evidence type="ECO:0000259" key="6">
    <source>
        <dbReference type="PROSITE" id="PS50977"/>
    </source>
</evidence>
<evidence type="ECO:0000256" key="2">
    <source>
        <dbReference type="ARBA" id="ARBA00023015"/>
    </source>
</evidence>
<dbReference type="SUPFAM" id="SSF48498">
    <property type="entry name" value="Tetracyclin repressor-like, C-terminal domain"/>
    <property type="match status" value="1"/>
</dbReference>
<dbReference type="Pfam" id="PF13977">
    <property type="entry name" value="TetR_C_6"/>
    <property type="match status" value="1"/>
</dbReference>
<dbReference type="EMBL" id="CP154795">
    <property type="protein sequence ID" value="XAN08173.1"/>
    <property type="molecule type" value="Genomic_DNA"/>
</dbReference>
<gene>
    <name evidence="7" type="ORF">AADG42_12960</name>
</gene>
<dbReference type="Gene3D" id="1.10.357.10">
    <property type="entry name" value="Tetracycline Repressor, domain 2"/>
    <property type="match status" value="1"/>
</dbReference>
<dbReference type="Pfam" id="PF00440">
    <property type="entry name" value="TetR_N"/>
    <property type="match status" value="1"/>
</dbReference>
<name>A0ABZ3FQ41_9ACTN</name>
<proteinExistence type="predicted"/>
<dbReference type="PROSITE" id="PS50977">
    <property type="entry name" value="HTH_TETR_2"/>
    <property type="match status" value="1"/>
</dbReference>
<evidence type="ECO:0000256" key="1">
    <source>
        <dbReference type="ARBA" id="ARBA00022491"/>
    </source>
</evidence>
<dbReference type="InterPro" id="IPR039538">
    <property type="entry name" value="BetI_C"/>
</dbReference>
<keyword evidence="3 5" id="KW-0238">DNA-binding</keyword>
<dbReference type="RefSeq" id="WP_425309629.1">
    <property type="nucleotide sequence ID" value="NZ_CP154795.1"/>
</dbReference>
<keyword evidence="4" id="KW-0804">Transcription</keyword>
<organism evidence="7 8">
    <name type="scientific">Ammonicoccus fulvus</name>
    <dbReference type="NCBI Taxonomy" id="3138240"/>
    <lineage>
        <taxon>Bacteria</taxon>
        <taxon>Bacillati</taxon>
        <taxon>Actinomycetota</taxon>
        <taxon>Actinomycetes</taxon>
        <taxon>Propionibacteriales</taxon>
        <taxon>Propionibacteriaceae</taxon>
        <taxon>Ammonicoccus</taxon>
    </lineage>
</organism>
<dbReference type="InterPro" id="IPR001647">
    <property type="entry name" value="HTH_TetR"/>
</dbReference>
<feature type="DNA-binding region" description="H-T-H motif" evidence="5">
    <location>
        <begin position="31"/>
        <end position="50"/>
    </location>
</feature>
<keyword evidence="8" id="KW-1185">Reference proteome</keyword>
<evidence type="ECO:0000256" key="4">
    <source>
        <dbReference type="ARBA" id="ARBA00023163"/>
    </source>
</evidence>
<evidence type="ECO:0000313" key="8">
    <source>
        <dbReference type="Proteomes" id="UP001442841"/>
    </source>
</evidence>
<accession>A0ABZ3FQ41</accession>
<sequence length="186" mass="20742">MPRYLDRDERLDQISEAAWRVVLRDGLEALSVRNVAAEAGMAPSSMRYVFPTQAALRQHATERLATRMAERVWVLDATSPTFAVDALLELLPLDEKRRMEMEVYLALGTAAMTDESLQETHRVAQSTVREICAEALRTLGRNDELEIAAVHALIDGLALHLVRQSPGGDTDWAVAVVNQHLATVRR</sequence>
<keyword evidence="2" id="KW-0805">Transcription regulation</keyword>